<sequence>MLLYPDYYFKEIIATPICQCTVPGDDKVCCGCPKFEQFMELVDQRLLELEQLSVAELQDLLSLKPLP</sequence>
<protein>
    <submittedName>
        <fullName evidence="1">Uncharacterized protein</fullName>
    </submittedName>
</protein>
<keyword evidence="2" id="KW-1185">Reference proteome</keyword>
<reference evidence="1 2" key="1">
    <citation type="journal article" date="2020" name="ISME J.">
        <title>Comparative genomics reveals insights into cyanobacterial evolution and habitat adaptation.</title>
        <authorList>
            <person name="Chen M.Y."/>
            <person name="Teng W.K."/>
            <person name="Zhao L."/>
            <person name="Hu C.X."/>
            <person name="Zhou Y.K."/>
            <person name="Han B.P."/>
            <person name="Song L.R."/>
            <person name="Shu W.S."/>
        </authorList>
    </citation>
    <scope>NUCLEOTIDE SEQUENCE [LARGE SCALE GENOMIC DNA]</scope>
    <source>
        <strain evidence="1 2">FACHB-130</strain>
    </source>
</reference>
<organism evidence="1 2">
    <name type="scientific">Nostoc spongiaeforme FACHB-130</name>
    <dbReference type="NCBI Taxonomy" id="1357510"/>
    <lineage>
        <taxon>Bacteria</taxon>
        <taxon>Bacillati</taxon>
        <taxon>Cyanobacteriota</taxon>
        <taxon>Cyanophyceae</taxon>
        <taxon>Nostocales</taxon>
        <taxon>Nostocaceae</taxon>
        <taxon>Nostoc</taxon>
    </lineage>
</organism>
<dbReference type="Proteomes" id="UP000603457">
    <property type="component" value="Unassembled WGS sequence"/>
</dbReference>
<proteinExistence type="predicted"/>
<evidence type="ECO:0000313" key="2">
    <source>
        <dbReference type="Proteomes" id="UP000603457"/>
    </source>
</evidence>
<accession>A0ABR8G577</accession>
<gene>
    <name evidence="1" type="ORF">H6G74_29320</name>
</gene>
<evidence type="ECO:0000313" key="1">
    <source>
        <dbReference type="EMBL" id="MBD2598397.1"/>
    </source>
</evidence>
<dbReference type="EMBL" id="JACJTB010000071">
    <property type="protein sequence ID" value="MBD2598397.1"/>
    <property type="molecule type" value="Genomic_DNA"/>
</dbReference>
<comment type="caution">
    <text evidence="1">The sequence shown here is derived from an EMBL/GenBank/DDBJ whole genome shotgun (WGS) entry which is preliminary data.</text>
</comment>
<name>A0ABR8G577_9NOSO</name>
<dbReference type="RefSeq" id="WP_190971062.1">
    <property type="nucleotide sequence ID" value="NZ_JACJTB010000071.1"/>
</dbReference>